<evidence type="ECO:0000313" key="3">
    <source>
        <dbReference type="Proteomes" id="UP001190700"/>
    </source>
</evidence>
<dbReference type="AlphaFoldDB" id="A0AAE0G2H6"/>
<protein>
    <submittedName>
        <fullName evidence="2">Uncharacterized protein</fullName>
    </submittedName>
</protein>
<dbReference type="EMBL" id="LGRX02010555">
    <property type="protein sequence ID" value="KAK3270143.1"/>
    <property type="molecule type" value="Genomic_DNA"/>
</dbReference>
<evidence type="ECO:0000313" key="2">
    <source>
        <dbReference type="EMBL" id="KAK3270143.1"/>
    </source>
</evidence>
<name>A0AAE0G2H6_9CHLO</name>
<organism evidence="2 3">
    <name type="scientific">Cymbomonas tetramitiformis</name>
    <dbReference type="NCBI Taxonomy" id="36881"/>
    <lineage>
        <taxon>Eukaryota</taxon>
        <taxon>Viridiplantae</taxon>
        <taxon>Chlorophyta</taxon>
        <taxon>Pyramimonadophyceae</taxon>
        <taxon>Pyramimonadales</taxon>
        <taxon>Pyramimonadaceae</taxon>
        <taxon>Cymbomonas</taxon>
    </lineage>
</organism>
<comment type="caution">
    <text evidence="2">The sequence shown here is derived from an EMBL/GenBank/DDBJ whole genome shotgun (WGS) entry which is preliminary data.</text>
</comment>
<sequence>MLRFYQGSACDYRLRVRYESLEASVSKVVKAAKSARLLAQAAHSSVSPDAFHSFTAIVDALQQETMEAVEMLQVMSQARIASLEERVRKASTPPQLASTARDFPEQPGDVLQEPAPTGPPEDSDTMVQQEPLHLGDTRPGTTELPRVEGRPASFPSSSETPDGALYEPVLVGLGDTLNEAMRAEVQRACARHEAAPPSSAPWGRTSLQLSTTGAEHASSSSFVPSQPRAASPELQMRPPPESASAETQEAVVLAAVSRQAKKIPGLKTKPAHAQPPGTRPLSAPRARAQPELRVQSKEVAGGRKPLSMVAAGSTRPPSARKQPVVTQSKVQSWISGRPRSASCRARHGTTNPNHVEEATQAKKMYPELNQPPVNPPNAVRLHYGKAAAANPCGAPGNKWAVHTHYLDADHHVTFWGTAPFEKRPQLFEKSKASFIATEEVYAGTMRLPGKLTPFCSNSGG</sequence>
<reference evidence="2 3" key="1">
    <citation type="journal article" date="2015" name="Genome Biol. Evol.">
        <title>Comparative Genomics of a Bacterivorous Green Alga Reveals Evolutionary Causalities and Consequences of Phago-Mixotrophic Mode of Nutrition.</title>
        <authorList>
            <person name="Burns J.A."/>
            <person name="Paasch A."/>
            <person name="Narechania A."/>
            <person name="Kim E."/>
        </authorList>
    </citation>
    <scope>NUCLEOTIDE SEQUENCE [LARGE SCALE GENOMIC DNA]</scope>
    <source>
        <strain evidence="2 3">PLY_AMNH</strain>
    </source>
</reference>
<feature type="region of interest" description="Disordered" evidence="1">
    <location>
        <begin position="191"/>
        <end position="246"/>
    </location>
</feature>
<feature type="region of interest" description="Disordered" evidence="1">
    <location>
        <begin position="86"/>
        <end position="165"/>
    </location>
</feature>
<feature type="region of interest" description="Disordered" evidence="1">
    <location>
        <begin position="263"/>
        <end position="327"/>
    </location>
</feature>
<accession>A0AAE0G2H6</accession>
<proteinExistence type="predicted"/>
<feature type="compositionally biased region" description="Polar residues" evidence="1">
    <location>
        <begin position="205"/>
        <end position="224"/>
    </location>
</feature>
<keyword evidence="3" id="KW-1185">Reference proteome</keyword>
<gene>
    <name evidence="2" type="ORF">CYMTET_21447</name>
</gene>
<dbReference type="Proteomes" id="UP001190700">
    <property type="component" value="Unassembled WGS sequence"/>
</dbReference>
<evidence type="ECO:0000256" key="1">
    <source>
        <dbReference type="SAM" id="MobiDB-lite"/>
    </source>
</evidence>